<protein>
    <submittedName>
        <fullName evidence="1">Uncharacterized protein</fullName>
    </submittedName>
</protein>
<keyword evidence="2" id="KW-1185">Reference proteome</keyword>
<dbReference type="AlphaFoldDB" id="A0A6G9AM02"/>
<sequence>MNNYLVVYYRNSEPTFIYTETVDTARTYAISMAAGQKNAKNDVLSIVEVATDKIIYYGKGKNLVGELNAVARPSLLDGFTSSSLVKSFLNWIGIKFFKSAV</sequence>
<dbReference type="EMBL" id="CP050063">
    <property type="protein sequence ID" value="QIP13315.1"/>
    <property type="molecule type" value="Genomic_DNA"/>
</dbReference>
<evidence type="ECO:0000313" key="2">
    <source>
        <dbReference type="Proteomes" id="UP000501802"/>
    </source>
</evidence>
<dbReference type="Proteomes" id="UP000501802">
    <property type="component" value="Chromosome"/>
</dbReference>
<evidence type="ECO:0000313" key="1">
    <source>
        <dbReference type="EMBL" id="QIP13315.1"/>
    </source>
</evidence>
<gene>
    <name evidence="1" type="ORF">G8759_12095</name>
</gene>
<accession>A0A6G9AM02</accession>
<organism evidence="1 2">
    <name type="scientific">Spirosoma aureum</name>
    <dbReference type="NCBI Taxonomy" id="2692134"/>
    <lineage>
        <taxon>Bacteria</taxon>
        <taxon>Pseudomonadati</taxon>
        <taxon>Bacteroidota</taxon>
        <taxon>Cytophagia</taxon>
        <taxon>Cytophagales</taxon>
        <taxon>Cytophagaceae</taxon>
        <taxon>Spirosoma</taxon>
    </lineage>
</organism>
<dbReference type="KEGG" id="spib:G8759_12095"/>
<reference evidence="1 2" key="1">
    <citation type="submission" date="2020-03" db="EMBL/GenBank/DDBJ databases">
        <authorList>
            <person name="Kim M.K."/>
        </authorList>
    </citation>
    <scope>NUCLEOTIDE SEQUENCE [LARGE SCALE GENOMIC DNA]</scope>
    <source>
        <strain evidence="1 2">BT328</strain>
    </source>
</reference>
<name>A0A6G9AM02_9BACT</name>
<dbReference type="RefSeq" id="WP_167208265.1">
    <property type="nucleotide sequence ID" value="NZ_CP050063.1"/>
</dbReference>
<proteinExistence type="predicted"/>